<reference evidence="1" key="1">
    <citation type="journal article" date="2008" name="BMC Genomics">
        <title>A conifer genomics resource of 200,000 spruce (Picea spp.) ESTs and 6,464 high-quality, sequence-finished full-length cDNAs for Sitka spruce (Picea sitchensis).</title>
        <authorList>
            <person name="Ralph S.G."/>
            <person name="Chun H.J."/>
            <person name="Kolosova N."/>
            <person name="Cooper D."/>
            <person name="Oddy C."/>
            <person name="Ritland C.E."/>
            <person name="Kirkpatrick R."/>
            <person name="Moore R."/>
            <person name="Barber S."/>
            <person name="Holt R.A."/>
            <person name="Jones S.J."/>
            <person name="Marra M.A."/>
            <person name="Douglas C.J."/>
            <person name="Ritland K."/>
            <person name="Bohlmann J."/>
        </authorList>
    </citation>
    <scope>NUCLEOTIDE SEQUENCE</scope>
    <source>
        <tissue evidence="1">Bark</tissue>
    </source>
</reference>
<sequence>MAKFLPANKLSFLRSLLSDLGRTHTRKQRSYATSAGEAASSLAVGSSDGVIPEVASHQQSKAAGGKEHAEEKKKVFWMRDPATGDWIPEDHFGEIDIAELRAKLLSSGK</sequence>
<evidence type="ECO:0000313" key="1">
    <source>
        <dbReference type="EMBL" id="ABK23711.1"/>
    </source>
</evidence>
<organism evidence="1">
    <name type="scientific">Picea sitchensis</name>
    <name type="common">Sitka spruce</name>
    <name type="synonym">Pinus sitchensis</name>
    <dbReference type="NCBI Taxonomy" id="3332"/>
    <lineage>
        <taxon>Eukaryota</taxon>
        <taxon>Viridiplantae</taxon>
        <taxon>Streptophyta</taxon>
        <taxon>Embryophyta</taxon>
        <taxon>Tracheophyta</taxon>
        <taxon>Spermatophyta</taxon>
        <taxon>Pinopsida</taxon>
        <taxon>Pinidae</taxon>
        <taxon>Conifers I</taxon>
        <taxon>Pinales</taxon>
        <taxon>Pinaceae</taxon>
        <taxon>Picea</taxon>
    </lineage>
</organism>
<proteinExistence type="evidence at transcript level"/>
<protein>
    <submittedName>
        <fullName evidence="1">Uncharacterized protein</fullName>
    </submittedName>
</protein>
<dbReference type="PANTHER" id="PTHR33509:SF21">
    <property type="entry name" value="OS02G0564600 PROTEIN"/>
    <property type="match status" value="1"/>
</dbReference>
<dbReference type="AlphaFoldDB" id="A9NSV0"/>
<name>A9NSV0_PICSI</name>
<dbReference type="InterPro" id="IPR004926">
    <property type="entry name" value="LEA_3a"/>
</dbReference>
<dbReference type="EMBL" id="EF084392">
    <property type="protein sequence ID" value="ABK23711.1"/>
    <property type="molecule type" value="mRNA"/>
</dbReference>
<accession>A9NSV0</accession>
<dbReference type="PANTHER" id="PTHR33509">
    <property type="entry name" value="LATE EMBRYOGENIS ABUNDANT PROTEIN 2-RELATED"/>
    <property type="match status" value="1"/>
</dbReference>
<dbReference type="Pfam" id="PF03242">
    <property type="entry name" value="LEA_3a"/>
    <property type="match status" value="1"/>
</dbReference>